<dbReference type="Gene3D" id="6.10.220.10">
    <property type="match status" value="1"/>
</dbReference>
<dbReference type="EMBL" id="QXFZ01000168">
    <property type="protein sequence ID" value="KAE9129204.1"/>
    <property type="molecule type" value="Genomic_DNA"/>
</dbReference>
<evidence type="ECO:0000313" key="21">
    <source>
        <dbReference type="Proteomes" id="UP000486351"/>
    </source>
</evidence>
<dbReference type="Proteomes" id="UP000440367">
    <property type="component" value="Unassembled WGS sequence"/>
</dbReference>
<dbReference type="EMBL" id="QXGD01000193">
    <property type="protein sequence ID" value="KAE9248454.1"/>
    <property type="molecule type" value="Genomic_DNA"/>
</dbReference>
<dbReference type="EMBL" id="QXGA01000142">
    <property type="protein sequence ID" value="KAE9151543.1"/>
    <property type="molecule type" value="Genomic_DNA"/>
</dbReference>
<evidence type="ECO:0000313" key="14">
    <source>
        <dbReference type="Proteomes" id="UP000433483"/>
    </source>
</evidence>
<evidence type="ECO:0000313" key="19">
    <source>
        <dbReference type="Proteomes" id="UP000460718"/>
    </source>
</evidence>
<sequence length="193" mass="21090">MAGKRLKVAGGSPPLSLTQREALSEIICDAVQSGSLIAWRKLIESPTFVGVTYETLRREGKAVKRQLSKRGLVSSGPTKRRISDLDEATAEPEPQNDRVAQLEALVARKDELISDGVRQIQTLKQQVTGLNAAVAEKDEQLAEQDKLQKQVEALQQCISELSAIIASKDVQLEEANTRYDALLQGVRQLASEG</sequence>
<dbReference type="EMBL" id="QXGF01000182">
    <property type="protein sequence ID" value="KAE8944917.1"/>
    <property type="molecule type" value="Genomic_DNA"/>
</dbReference>
<accession>A0A6A3UJ28</accession>
<proteinExistence type="predicted"/>
<comment type="caution">
    <text evidence="7">The sequence shown here is derived from an EMBL/GenBank/DDBJ whole genome shotgun (WGS) entry which is preliminary data.</text>
</comment>
<evidence type="ECO:0000313" key="5">
    <source>
        <dbReference type="EMBL" id="KAE9128852.1"/>
    </source>
</evidence>
<dbReference type="Proteomes" id="UP000476176">
    <property type="component" value="Unassembled WGS sequence"/>
</dbReference>
<dbReference type="EMBL" id="QXGC01002077">
    <property type="protein sequence ID" value="KAE9191182.1"/>
    <property type="molecule type" value="Genomic_DNA"/>
</dbReference>
<evidence type="ECO:0000313" key="7">
    <source>
        <dbReference type="EMBL" id="KAE9151543.1"/>
    </source>
</evidence>
<dbReference type="Proteomes" id="UP000441208">
    <property type="component" value="Unassembled WGS sequence"/>
</dbReference>
<dbReference type="Proteomes" id="UP000437068">
    <property type="component" value="Unassembled WGS sequence"/>
</dbReference>
<dbReference type="EMBL" id="QXFY01001035">
    <property type="protein sequence ID" value="KAE9330551.1"/>
    <property type="molecule type" value="Genomic_DNA"/>
</dbReference>
<evidence type="ECO:0000313" key="20">
    <source>
        <dbReference type="Proteomes" id="UP000476176"/>
    </source>
</evidence>
<dbReference type="Proteomes" id="UP000488956">
    <property type="component" value="Unassembled WGS sequence"/>
</dbReference>
<evidence type="ECO:0000313" key="15">
    <source>
        <dbReference type="Proteomes" id="UP000437068"/>
    </source>
</evidence>
<dbReference type="Proteomes" id="UP000460718">
    <property type="component" value="Unassembled WGS sequence"/>
</dbReference>
<feature type="coiled-coil region" evidence="1">
    <location>
        <begin position="120"/>
        <end position="192"/>
    </location>
</feature>
<evidence type="ECO:0000313" key="6">
    <source>
        <dbReference type="EMBL" id="KAE9129204.1"/>
    </source>
</evidence>
<evidence type="ECO:0000313" key="8">
    <source>
        <dbReference type="EMBL" id="KAE9191182.1"/>
    </source>
</evidence>
<dbReference type="OrthoDB" id="100294at2759"/>
<evidence type="ECO:0000313" key="13">
    <source>
        <dbReference type="Proteomes" id="UP000429523"/>
    </source>
</evidence>
<dbReference type="EMBL" id="QXGE01000150">
    <property type="protein sequence ID" value="KAE9322526.1"/>
    <property type="molecule type" value="Genomic_DNA"/>
</dbReference>
<dbReference type="Proteomes" id="UP000429523">
    <property type="component" value="Unassembled WGS sequence"/>
</dbReference>
<dbReference type="Proteomes" id="UP000433483">
    <property type="component" value="Unassembled WGS sequence"/>
</dbReference>
<evidence type="ECO:0000313" key="12">
    <source>
        <dbReference type="EMBL" id="KAE9330551.1"/>
    </source>
</evidence>
<gene>
    <name evidence="11" type="ORF">PF001_g4370</name>
    <name evidence="10" type="ORF">PF002_g5782</name>
    <name evidence="8" type="ORF">PF004_g21673</name>
    <name evidence="9" type="ORF">PF005_g4981</name>
    <name evidence="7" type="ORF">PF006_g4179</name>
    <name evidence="6" type="ORF">PF007_g5002</name>
    <name evidence="12" type="ORF">PF008_g15710</name>
    <name evidence="3" type="ORF">PF009_g5440</name>
    <name evidence="5" type="ORF">PF010_g4353</name>
    <name evidence="4" type="ORF">PF011_g3991</name>
</gene>
<evidence type="ECO:0000313" key="22">
    <source>
        <dbReference type="Proteomes" id="UP000488956"/>
    </source>
</evidence>
<protein>
    <submittedName>
        <fullName evidence="7">Uncharacterized protein</fullName>
    </submittedName>
</protein>
<evidence type="ECO:0000313" key="11">
    <source>
        <dbReference type="EMBL" id="KAE9322526.1"/>
    </source>
</evidence>
<evidence type="ECO:0000313" key="18">
    <source>
        <dbReference type="Proteomes" id="UP000441208"/>
    </source>
</evidence>
<evidence type="ECO:0000313" key="10">
    <source>
        <dbReference type="EMBL" id="KAE9248454.1"/>
    </source>
</evidence>
<dbReference type="Proteomes" id="UP000486351">
    <property type="component" value="Unassembled WGS sequence"/>
</dbReference>
<dbReference type="EMBL" id="QXFX01000150">
    <property type="protein sequence ID" value="KAE9128852.1"/>
    <property type="molecule type" value="Genomic_DNA"/>
</dbReference>
<evidence type="ECO:0000313" key="9">
    <source>
        <dbReference type="EMBL" id="KAE9226842.1"/>
    </source>
</evidence>
<evidence type="ECO:0000313" key="3">
    <source>
        <dbReference type="EMBL" id="KAE8944917.1"/>
    </source>
</evidence>
<evidence type="ECO:0000313" key="4">
    <source>
        <dbReference type="EMBL" id="KAE9023401.1"/>
    </source>
</evidence>
<reference evidence="13 14" key="1">
    <citation type="submission" date="2018-08" db="EMBL/GenBank/DDBJ databases">
        <title>Genomic investigation of the strawberry pathogen Phytophthora fragariae indicates pathogenicity is determined by transcriptional variation in three key races.</title>
        <authorList>
            <person name="Adams T.M."/>
            <person name="Armitage A.D."/>
            <person name="Sobczyk M.K."/>
            <person name="Bates H.J."/>
            <person name="Dunwell J.M."/>
            <person name="Nellist C.F."/>
            <person name="Harrison R.J."/>
        </authorList>
    </citation>
    <scope>NUCLEOTIDE SEQUENCE [LARGE SCALE GENOMIC DNA]</scope>
    <source>
        <strain evidence="11 15">A4</strain>
        <strain evidence="10 16">BC-1</strain>
        <strain evidence="8 20">BC-23</strain>
        <strain evidence="9 14">NOV-27</strain>
        <strain evidence="7 17">NOV-5</strain>
        <strain evidence="6 18">NOV-71</strain>
        <strain evidence="12 21">NOV-77</strain>
        <strain evidence="3 13">NOV-9</strain>
        <strain evidence="5 22">ONT-3</strain>
        <strain evidence="4 19">SCRP245</strain>
    </source>
</reference>
<evidence type="ECO:0000313" key="16">
    <source>
        <dbReference type="Proteomes" id="UP000440367"/>
    </source>
</evidence>
<name>A0A6A3UJ28_9STRA</name>
<dbReference type="Proteomes" id="UP000440732">
    <property type="component" value="Unassembled WGS sequence"/>
</dbReference>
<feature type="region of interest" description="Disordered" evidence="2">
    <location>
        <begin position="67"/>
        <end position="97"/>
    </location>
</feature>
<evidence type="ECO:0000313" key="17">
    <source>
        <dbReference type="Proteomes" id="UP000440732"/>
    </source>
</evidence>
<dbReference type="EMBL" id="QXFW01000139">
    <property type="protein sequence ID" value="KAE9023401.1"/>
    <property type="molecule type" value="Genomic_DNA"/>
</dbReference>
<dbReference type="EMBL" id="QXGB01000167">
    <property type="protein sequence ID" value="KAE9226842.1"/>
    <property type="molecule type" value="Genomic_DNA"/>
</dbReference>
<evidence type="ECO:0000256" key="2">
    <source>
        <dbReference type="SAM" id="MobiDB-lite"/>
    </source>
</evidence>
<evidence type="ECO:0000256" key="1">
    <source>
        <dbReference type="SAM" id="Coils"/>
    </source>
</evidence>
<keyword evidence="14" id="KW-1185">Reference proteome</keyword>
<dbReference type="AlphaFoldDB" id="A0A6A3UJ28"/>
<organism evidence="7 17">
    <name type="scientific">Phytophthora fragariae</name>
    <dbReference type="NCBI Taxonomy" id="53985"/>
    <lineage>
        <taxon>Eukaryota</taxon>
        <taxon>Sar</taxon>
        <taxon>Stramenopiles</taxon>
        <taxon>Oomycota</taxon>
        <taxon>Peronosporomycetes</taxon>
        <taxon>Peronosporales</taxon>
        <taxon>Peronosporaceae</taxon>
        <taxon>Phytophthora</taxon>
    </lineage>
</organism>
<keyword evidence="1" id="KW-0175">Coiled coil</keyword>